<keyword evidence="2" id="KW-1185">Reference proteome</keyword>
<comment type="caution">
    <text evidence="1">The sequence shown here is derived from an EMBL/GenBank/DDBJ whole genome shotgun (WGS) entry which is preliminary data.</text>
</comment>
<proteinExistence type="predicted"/>
<accession>A0ACB8AUY1</accession>
<reference evidence="1" key="1">
    <citation type="journal article" date="2021" name="New Phytol.">
        <title>Evolutionary innovations through gain and loss of genes in the ectomycorrhizal Boletales.</title>
        <authorList>
            <person name="Wu G."/>
            <person name="Miyauchi S."/>
            <person name="Morin E."/>
            <person name="Kuo A."/>
            <person name="Drula E."/>
            <person name="Varga T."/>
            <person name="Kohler A."/>
            <person name="Feng B."/>
            <person name="Cao Y."/>
            <person name="Lipzen A."/>
            <person name="Daum C."/>
            <person name="Hundley H."/>
            <person name="Pangilinan J."/>
            <person name="Johnson J."/>
            <person name="Barry K."/>
            <person name="LaButti K."/>
            <person name="Ng V."/>
            <person name="Ahrendt S."/>
            <person name="Min B."/>
            <person name="Choi I.G."/>
            <person name="Park H."/>
            <person name="Plett J.M."/>
            <person name="Magnuson J."/>
            <person name="Spatafora J.W."/>
            <person name="Nagy L.G."/>
            <person name="Henrissat B."/>
            <person name="Grigoriev I.V."/>
            <person name="Yang Z.L."/>
            <person name="Xu J."/>
            <person name="Martin F.M."/>
        </authorList>
    </citation>
    <scope>NUCLEOTIDE SEQUENCE</scope>
    <source>
        <strain evidence="1">KUC20120723A-06</strain>
    </source>
</reference>
<evidence type="ECO:0000313" key="1">
    <source>
        <dbReference type="EMBL" id="KAH7916974.1"/>
    </source>
</evidence>
<feature type="non-terminal residue" evidence="1">
    <location>
        <position position="1"/>
    </location>
</feature>
<dbReference type="EMBL" id="MU267394">
    <property type="protein sequence ID" value="KAH7916974.1"/>
    <property type="molecule type" value="Genomic_DNA"/>
</dbReference>
<gene>
    <name evidence="1" type="ORF">BV22DRAFT_1052782</name>
</gene>
<sequence length="220" mass="25091">RLENEVNIELTKAAGSTRGKGKARQGAKKGRARGSRKEEKEYATQRGRYRGSRTGDDTVYRSDVEPNPPPTTSENEGLYEFVQTSTCRREVIRQIFNNPETFPTVKCCDICNPELLDLTRPGMNPRGTRQPRITREEKSRFIEDALDDWRDSILGRDFPAIKLVEGYLKQKWVLWPRYGEELLAHILALDPPPDTSDDTTAGSASQQHQPHLQLQSSHRQ</sequence>
<name>A0ACB8AUY1_9AGAM</name>
<organism evidence="1 2">
    <name type="scientific">Leucogyrophana mollusca</name>
    <dbReference type="NCBI Taxonomy" id="85980"/>
    <lineage>
        <taxon>Eukaryota</taxon>
        <taxon>Fungi</taxon>
        <taxon>Dikarya</taxon>
        <taxon>Basidiomycota</taxon>
        <taxon>Agaricomycotina</taxon>
        <taxon>Agaricomycetes</taxon>
        <taxon>Agaricomycetidae</taxon>
        <taxon>Boletales</taxon>
        <taxon>Boletales incertae sedis</taxon>
        <taxon>Leucogyrophana</taxon>
    </lineage>
</organism>
<protein>
    <submittedName>
        <fullName evidence="1">Uncharacterized protein</fullName>
    </submittedName>
</protein>
<dbReference type="Proteomes" id="UP000790709">
    <property type="component" value="Unassembled WGS sequence"/>
</dbReference>
<evidence type="ECO:0000313" key="2">
    <source>
        <dbReference type="Proteomes" id="UP000790709"/>
    </source>
</evidence>